<dbReference type="EMBL" id="JARVKM010000098">
    <property type="protein sequence ID" value="KAK9770242.1"/>
    <property type="molecule type" value="Genomic_DNA"/>
</dbReference>
<proteinExistence type="inferred from homology"/>
<dbReference type="SUPFAM" id="SSF46785">
    <property type="entry name" value="Winged helix' DNA-binding domain"/>
    <property type="match status" value="1"/>
</dbReference>
<evidence type="ECO:0000256" key="8">
    <source>
        <dbReference type="RuleBase" id="RU003829"/>
    </source>
</evidence>
<dbReference type="PANTHER" id="PTHR11932">
    <property type="entry name" value="CULLIN"/>
    <property type="match status" value="1"/>
</dbReference>
<dbReference type="SUPFAM" id="SSF51395">
    <property type="entry name" value="FMN-linked oxidoreductases"/>
    <property type="match status" value="1"/>
</dbReference>
<dbReference type="Gene3D" id="3.20.20.70">
    <property type="entry name" value="Aldolase class I"/>
    <property type="match status" value="1"/>
</dbReference>
<dbReference type="Gene3D" id="3.30.230.130">
    <property type="entry name" value="Cullin, Chain C, Domain 2"/>
    <property type="match status" value="1"/>
</dbReference>
<evidence type="ECO:0000256" key="4">
    <source>
        <dbReference type="ARBA" id="ARBA00022723"/>
    </source>
</evidence>
<evidence type="ECO:0000259" key="12">
    <source>
        <dbReference type="PROSITE" id="PS51349"/>
    </source>
</evidence>
<feature type="domain" description="FMN hydroxy acid dehydrogenase" evidence="12">
    <location>
        <begin position="103"/>
        <end position="463"/>
    </location>
</feature>
<dbReference type="SUPFAM" id="SSF74788">
    <property type="entry name" value="Cullin repeat-like"/>
    <property type="match status" value="1"/>
</dbReference>
<keyword evidence="4" id="KW-0479">Metal-binding</keyword>
<dbReference type="PROSITE" id="PS51349">
    <property type="entry name" value="FMN_HYDROXY_ACID_DH_2"/>
    <property type="match status" value="1"/>
</dbReference>
<dbReference type="InterPro" id="IPR019559">
    <property type="entry name" value="Cullin_neddylation_domain"/>
</dbReference>
<name>A0ABR2X995_9PEZI</name>
<dbReference type="InterPro" id="IPR036388">
    <property type="entry name" value="WH-like_DNA-bd_sf"/>
</dbReference>
<dbReference type="Pfam" id="PF01070">
    <property type="entry name" value="FMN_dh"/>
    <property type="match status" value="1"/>
</dbReference>
<keyword evidence="5" id="KW-0832">Ubl conjugation</keyword>
<dbReference type="PROSITE" id="PS50255">
    <property type="entry name" value="CYTOCHROME_B5_2"/>
    <property type="match status" value="1"/>
</dbReference>
<dbReference type="InterPro" id="IPR059120">
    <property type="entry name" value="Cullin-like_AB"/>
</dbReference>
<evidence type="ECO:0000256" key="1">
    <source>
        <dbReference type="ARBA" id="ARBA00001917"/>
    </source>
</evidence>
<reference evidence="13 14" key="1">
    <citation type="submission" date="2024-02" db="EMBL/GenBank/DDBJ databases">
        <title>First draft genome assembly of two strains of Seiridium cardinale.</title>
        <authorList>
            <person name="Emiliani G."/>
            <person name="Scali E."/>
        </authorList>
    </citation>
    <scope>NUCLEOTIDE SEQUENCE [LARGE SCALE GENOMIC DNA]</scope>
    <source>
        <strain evidence="13 14">BM-138-000479</strain>
    </source>
</reference>
<dbReference type="CDD" id="cd02922">
    <property type="entry name" value="FCB2_FMN"/>
    <property type="match status" value="1"/>
</dbReference>
<dbReference type="SUPFAM" id="SSF55856">
    <property type="entry name" value="Cytochrome b5-like heme/steroid binding domain"/>
    <property type="match status" value="1"/>
</dbReference>
<comment type="caution">
    <text evidence="13">The sequence shown here is derived from an EMBL/GenBank/DDBJ whole genome shotgun (WGS) entry which is preliminary data.</text>
</comment>
<dbReference type="InterPro" id="IPR037458">
    <property type="entry name" value="L-MDH/L-LDH_FMN-bd"/>
</dbReference>
<dbReference type="InterPro" id="IPR036390">
    <property type="entry name" value="WH_DNA-bd_sf"/>
</dbReference>
<evidence type="ECO:0000259" key="11">
    <source>
        <dbReference type="PROSITE" id="PS50255"/>
    </source>
</evidence>
<dbReference type="InterPro" id="IPR013785">
    <property type="entry name" value="Aldolase_TIM"/>
</dbReference>
<dbReference type="InterPro" id="IPR036400">
    <property type="entry name" value="Cyt_B5-like_heme/steroid_sf"/>
</dbReference>
<dbReference type="PROSITE" id="PS01256">
    <property type="entry name" value="CULLIN_1"/>
    <property type="match status" value="1"/>
</dbReference>
<sequence length="1357" mass="153048">MVLSGVEVAKHNDDKSCWVIVHGKAYDVTEFLPEHPGGMKIILKYAGKDATEEYEPIHPPDTLDKYLDKSKHLGPVDLSTVAKVEKKDDPAEAERQQRINDKPQLEQCYNLMDFESVAKNTMKKGAWGYYSSAADDEITLRENHEAFHRIWFRPKVLVDVKKVDFSTTMLGTKVDIPLYVTATALGKLGHPEGEVLLTKAAKKHNVVQMIPTLASCSFDEIMDAAEGDQVQWMQLYVNSDRKITQRIVEHAEKRGCKGLFITVDAPQLGRREKDMRSKFEDQGTNVQSGQSTDNSQGAARAISSFIDPSLSWKDVAWFQSITKMPIILKGVQRVEDVLKAIEVGVQGVVLSNHGGRQLDFARSGIEVLAETTPVLRELGLENKIEIYIDGGVRRATDIIKALCLGAKGVGIGRPFLYAMSAYGLEGVDRAMQLLKDEMEMNMRLIGCTSVDQLNPSLIDVRNLGSHVTPVPKDSLGHTVYDPLVTPAFKQPKARFCAPATNYDAKQISSQVGGAFLLHLTQISSHSKFHFLNFADALPVIDAYFVTCRIAPPGSTKLSGTAGAPGVSNRRQRRRRFAPLGGSEYNEMAAIAARQQVVMPPAPNKEDIGATWTYLQAGISRIMVNLQDGMDLATYMGIYTAVHNFCTSQKAVGMSSPGSGSQAHRGAHLLGEDLYKKLIEYLNNHLEELYEQSKAHTDEALLTFYIKEWGRYTTAAKYIHHLFRYLNRHWVKREMDEGKKDTYDVYTLHLVQWRTQLFQKVSAKVMEAVLKLVAKQRNGETIEHGQIKSVVDSFVSLGLDEHDSSKSTLDVYRFHFEKPFLDATREFYEAESKQFIAENSVVEYMKKAETRLNEEEERVRMYLHNDIAIPLRKSCNGALIADHQTILRDEFQVLLDNDREDDMARMFNLLNRIADGLEPLRQKFEAHVRNAGLAAVAKVASDADKLEPKVYVDALLTVHTQYQGLVKRAFNDEPEFTRSLDNACREFVNRNDICKAGSNKSPELLAKYTDVLLKKSATGVEETELDATLTQIMTVFKYIEDKDVFQKFYSRMLARRLVHSNSSSDDAETSMISKLKEACGFEYTNKLQRMFQDMQISKDLNNGYKDHVKDDPAVSKPLDSTYSILGTSFWPLTPPNTQFNPPAEIQADLDRFGQYYKQKHDGRKLTWLWQLCKGEVRTGYCKSSKTPFTFQVSVYQMAILLMFNEKDAHAYEDIASITALTPETLDGAIGILCKAKVLNMKPEGSKPGPGHTFHLNYDFKSKKIRVNLNVGTKTEQKQEEVETNKTIEEDRKLVLQSAIVRIMKARKQMKHAQLVSETISQIKGRFAPKVADIKKCIEILLDKEYLERLEGDDLGYLA</sequence>
<dbReference type="PRINTS" id="PR00363">
    <property type="entry name" value="CYTOCHROMEB5"/>
</dbReference>
<protein>
    <submittedName>
        <fullName evidence="13">Cullin family protein</fullName>
    </submittedName>
</protein>
<evidence type="ECO:0000256" key="3">
    <source>
        <dbReference type="ARBA" id="ARBA00022617"/>
    </source>
</evidence>
<dbReference type="Gene3D" id="1.10.10.10">
    <property type="entry name" value="Winged helix-like DNA-binding domain superfamily/Winged helix DNA-binding domain"/>
    <property type="match status" value="1"/>
</dbReference>
<keyword evidence="6" id="KW-0408">Iron</keyword>
<dbReference type="InterPro" id="IPR018506">
    <property type="entry name" value="Cyt_B5_heme-BS"/>
</dbReference>
<evidence type="ECO:0000256" key="6">
    <source>
        <dbReference type="ARBA" id="ARBA00023004"/>
    </source>
</evidence>
<dbReference type="Proteomes" id="UP001465668">
    <property type="component" value="Unassembled WGS sequence"/>
</dbReference>
<keyword evidence="3" id="KW-0349">Heme</keyword>
<feature type="domain" description="Cytochrome b5 heme-binding" evidence="11">
    <location>
        <begin position="1"/>
        <end position="77"/>
    </location>
</feature>
<comment type="similarity">
    <text evidence="2 7 8">Belongs to the cullin family.</text>
</comment>
<dbReference type="PROSITE" id="PS50069">
    <property type="entry name" value="CULLIN_2"/>
    <property type="match status" value="1"/>
</dbReference>
<dbReference type="PROSITE" id="PS00191">
    <property type="entry name" value="CYTOCHROME_B5_1"/>
    <property type="match status" value="1"/>
</dbReference>
<evidence type="ECO:0000313" key="13">
    <source>
        <dbReference type="EMBL" id="KAK9770242.1"/>
    </source>
</evidence>
<dbReference type="InterPro" id="IPR045093">
    <property type="entry name" value="Cullin"/>
</dbReference>
<feature type="compositionally biased region" description="Polar residues" evidence="9">
    <location>
        <begin position="282"/>
        <end position="296"/>
    </location>
</feature>
<dbReference type="InterPro" id="IPR037396">
    <property type="entry name" value="FMN_HAD"/>
</dbReference>
<dbReference type="SMART" id="SM00884">
    <property type="entry name" value="Cullin_Nedd8"/>
    <property type="match status" value="1"/>
</dbReference>
<organism evidence="13 14">
    <name type="scientific">Seiridium cardinale</name>
    <dbReference type="NCBI Taxonomy" id="138064"/>
    <lineage>
        <taxon>Eukaryota</taxon>
        <taxon>Fungi</taxon>
        <taxon>Dikarya</taxon>
        <taxon>Ascomycota</taxon>
        <taxon>Pezizomycotina</taxon>
        <taxon>Sordariomycetes</taxon>
        <taxon>Xylariomycetidae</taxon>
        <taxon>Amphisphaeriales</taxon>
        <taxon>Sporocadaceae</taxon>
        <taxon>Seiridium</taxon>
    </lineage>
</organism>
<evidence type="ECO:0000256" key="7">
    <source>
        <dbReference type="PROSITE-ProRule" id="PRU00330"/>
    </source>
</evidence>
<dbReference type="SUPFAM" id="SSF75632">
    <property type="entry name" value="Cullin homology domain"/>
    <property type="match status" value="1"/>
</dbReference>
<evidence type="ECO:0000256" key="5">
    <source>
        <dbReference type="ARBA" id="ARBA00022843"/>
    </source>
</evidence>
<dbReference type="Pfam" id="PF26557">
    <property type="entry name" value="Cullin_AB"/>
    <property type="match status" value="1"/>
</dbReference>
<dbReference type="InterPro" id="IPR001199">
    <property type="entry name" value="Cyt_B5-like_heme/steroid-bd"/>
</dbReference>
<comment type="cofactor">
    <cofactor evidence="1">
        <name>FMN</name>
        <dbReference type="ChEBI" id="CHEBI:58210"/>
    </cofactor>
</comment>
<dbReference type="InterPro" id="IPR036317">
    <property type="entry name" value="Cullin_homology_sf"/>
</dbReference>
<accession>A0ABR2X995</accession>
<gene>
    <name evidence="13" type="ORF">SCAR479_13126</name>
</gene>
<dbReference type="Pfam" id="PF10557">
    <property type="entry name" value="Cullin_Nedd8"/>
    <property type="match status" value="1"/>
</dbReference>
<dbReference type="Gene3D" id="3.10.120.10">
    <property type="entry name" value="Cytochrome b5-like heme/steroid binding domain"/>
    <property type="match status" value="1"/>
</dbReference>
<dbReference type="Pfam" id="PF00888">
    <property type="entry name" value="Cullin"/>
    <property type="match status" value="1"/>
</dbReference>
<dbReference type="InterPro" id="IPR008259">
    <property type="entry name" value="FMN_hydac_DH_AS"/>
</dbReference>
<evidence type="ECO:0000259" key="10">
    <source>
        <dbReference type="PROSITE" id="PS50069"/>
    </source>
</evidence>
<keyword evidence="14" id="KW-1185">Reference proteome</keyword>
<dbReference type="SMART" id="SM01117">
    <property type="entry name" value="Cyt-b5"/>
    <property type="match status" value="1"/>
</dbReference>
<feature type="region of interest" description="Disordered" evidence="9">
    <location>
        <begin position="274"/>
        <end position="296"/>
    </location>
</feature>
<evidence type="ECO:0000256" key="9">
    <source>
        <dbReference type="SAM" id="MobiDB-lite"/>
    </source>
</evidence>
<dbReference type="InterPro" id="IPR016157">
    <property type="entry name" value="Cullin_CS"/>
</dbReference>
<dbReference type="SMART" id="SM00182">
    <property type="entry name" value="CULLIN"/>
    <property type="match status" value="1"/>
</dbReference>
<dbReference type="InterPro" id="IPR016158">
    <property type="entry name" value="Cullin_homology"/>
</dbReference>
<feature type="domain" description="Cullin family profile" evidence="10">
    <location>
        <begin position="999"/>
        <end position="1232"/>
    </location>
</feature>
<dbReference type="Gene3D" id="1.20.1310.10">
    <property type="entry name" value="Cullin Repeats"/>
    <property type="match status" value="4"/>
</dbReference>
<dbReference type="Pfam" id="PF00173">
    <property type="entry name" value="Cyt-b5"/>
    <property type="match status" value="1"/>
</dbReference>
<dbReference type="InterPro" id="IPR016159">
    <property type="entry name" value="Cullin_repeat-like_dom_sf"/>
</dbReference>
<dbReference type="PROSITE" id="PS00557">
    <property type="entry name" value="FMN_HYDROXY_ACID_DH_1"/>
    <property type="match status" value="1"/>
</dbReference>
<dbReference type="InterPro" id="IPR000262">
    <property type="entry name" value="FMN-dep_DH"/>
</dbReference>
<dbReference type="InterPro" id="IPR001373">
    <property type="entry name" value="Cullin_N"/>
</dbReference>
<evidence type="ECO:0000313" key="14">
    <source>
        <dbReference type="Proteomes" id="UP001465668"/>
    </source>
</evidence>
<evidence type="ECO:0000256" key="2">
    <source>
        <dbReference type="ARBA" id="ARBA00006019"/>
    </source>
</evidence>